<dbReference type="InterPro" id="IPR036291">
    <property type="entry name" value="NAD(P)-bd_dom_sf"/>
</dbReference>
<dbReference type="Pfam" id="PF01408">
    <property type="entry name" value="GFO_IDH_MocA"/>
    <property type="match status" value="1"/>
</dbReference>
<keyword evidence="3" id="KW-0560">Oxidoreductase</keyword>
<evidence type="ECO:0000313" key="3">
    <source>
        <dbReference type="EMBL" id="QDU04872.1"/>
    </source>
</evidence>
<protein>
    <submittedName>
        <fullName evidence="3">Inositol 2-dehydrogenase</fullName>
        <ecNumber evidence="3">1.1.1.18</ecNumber>
    </submittedName>
</protein>
<accession>A0A517WHZ7</accession>
<dbReference type="GO" id="GO:0050112">
    <property type="term" value="F:inositol 2-dehydrogenase (NAD+) activity"/>
    <property type="evidence" value="ECO:0007669"/>
    <property type="project" value="UniProtKB-EC"/>
</dbReference>
<organism evidence="3 4">
    <name type="scientific">Gimesia chilikensis</name>
    <dbReference type="NCBI Taxonomy" id="2605989"/>
    <lineage>
        <taxon>Bacteria</taxon>
        <taxon>Pseudomonadati</taxon>
        <taxon>Planctomycetota</taxon>
        <taxon>Planctomycetia</taxon>
        <taxon>Planctomycetales</taxon>
        <taxon>Planctomycetaceae</taxon>
        <taxon>Gimesia</taxon>
    </lineage>
</organism>
<dbReference type="SUPFAM" id="SSF51735">
    <property type="entry name" value="NAD(P)-binding Rossmann-fold domains"/>
    <property type="match status" value="1"/>
</dbReference>
<dbReference type="InterPro" id="IPR000683">
    <property type="entry name" value="Gfo/Idh/MocA-like_OxRdtase_N"/>
</dbReference>
<dbReference type="Pfam" id="PF22725">
    <property type="entry name" value="GFO_IDH_MocA_C3"/>
    <property type="match status" value="1"/>
</dbReference>
<evidence type="ECO:0000259" key="1">
    <source>
        <dbReference type="Pfam" id="PF01408"/>
    </source>
</evidence>
<feature type="domain" description="GFO/IDH/MocA-like oxidoreductase" evidence="2">
    <location>
        <begin position="218"/>
        <end position="355"/>
    </location>
</feature>
<gene>
    <name evidence="3" type="primary">iolG_13</name>
    <name evidence="3" type="ORF">V6x_46030</name>
</gene>
<dbReference type="InterPro" id="IPR050463">
    <property type="entry name" value="Gfo/Idh/MocA_oxidrdct_glycsds"/>
</dbReference>
<dbReference type="EC" id="1.1.1.18" evidence="3"/>
<feature type="domain" description="Gfo/Idh/MocA-like oxidoreductase N-terminal" evidence="1">
    <location>
        <begin position="73"/>
        <end position="201"/>
    </location>
</feature>
<proteinExistence type="predicted"/>
<dbReference type="Proteomes" id="UP000320722">
    <property type="component" value="Chromosome"/>
</dbReference>
<dbReference type="EMBL" id="CP036347">
    <property type="protein sequence ID" value="QDU04872.1"/>
    <property type="molecule type" value="Genomic_DNA"/>
</dbReference>
<evidence type="ECO:0000259" key="2">
    <source>
        <dbReference type="Pfam" id="PF22725"/>
    </source>
</evidence>
<dbReference type="AlphaFoldDB" id="A0A517WHZ7"/>
<evidence type="ECO:0000313" key="4">
    <source>
        <dbReference type="Proteomes" id="UP000320722"/>
    </source>
</evidence>
<dbReference type="Gene3D" id="3.30.360.10">
    <property type="entry name" value="Dihydrodipicolinate Reductase, domain 2"/>
    <property type="match status" value="1"/>
</dbReference>
<name>A0A517WHZ7_9PLAN</name>
<dbReference type="PANTHER" id="PTHR43818">
    <property type="entry name" value="BCDNA.GH03377"/>
    <property type="match status" value="1"/>
</dbReference>
<dbReference type="InterPro" id="IPR055170">
    <property type="entry name" value="GFO_IDH_MocA-like_dom"/>
</dbReference>
<dbReference type="Gene3D" id="3.40.50.720">
    <property type="entry name" value="NAD(P)-binding Rossmann-like Domain"/>
    <property type="match status" value="1"/>
</dbReference>
<sequence>MDSLHLGLLSPTYSIIAEIERKVFLMPENASPQQPSQGRRTFMKQSLATLATTGLVVNPALTSGAFAASTELIKVGLVGCGGRGTGAAAQTLRADPNVELVALADAFGDQLEQSYQNLKKTEVQDRVKVDAEHKFVGFDAYQKLIDSGVDLVLLATPPHFRPQHLKACIDAGKHVFCEKPVAVDAPGIRSVLETTKEAKRKNLTIVSGLCWRYETGMQQMVDKIQSGGIGDIVSMQSIRYLGGVAKMAKRKPEWSDMEYQMRNWYYYTWLSGDFNTEQFVHELDKQSWVMGEYPVKCYSTGGRQTRTAPEYGHIYDHFSTVYEYANGTKFLASTRHQQGCSSMFVDTVSGTEGTATLMKYQIEGKNPWKGARRRTNMHQLEHNEMYKALRNGEVINNGEYMANSSMMGIIARMSAYTGKTLTWEQAMNSKEDLSPEKYDMAMSLPEPPVAMPGVTPFV</sequence>
<dbReference type="SUPFAM" id="SSF55347">
    <property type="entry name" value="Glyceraldehyde-3-phosphate dehydrogenase-like, C-terminal domain"/>
    <property type="match status" value="1"/>
</dbReference>
<dbReference type="PANTHER" id="PTHR43818:SF5">
    <property type="entry name" value="OXIDOREDUCTASE FAMILY PROTEIN"/>
    <property type="match status" value="1"/>
</dbReference>
<reference evidence="3 4" key="1">
    <citation type="submission" date="2019-02" db="EMBL/GenBank/DDBJ databases">
        <title>Deep-cultivation of Planctomycetes and their phenomic and genomic characterization uncovers novel biology.</title>
        <authorList>
            <person name="Wiegand S."/>
            <person name="Jogler M."/>
            <person name="Boedeker C."/>
            <person name="Pinto D."/>
            <person name="Vollmers J."/>
            <person name="Rivas-Marin E."/>
            <person name="Kohn T."/>
            <person name="Peeters S.H."/>
            <person name="Heuer A."/>
            <person name="Rast P."/>
            <person name="Oberbeckmann S."/>
            <person name="Bunk B."/>
            <person name="Jeske O."/>
            <person name="Meyerdierks A."/>
            <person name="Storesund J.E."/>
            <person name="Kallscheuer N."/>
            <person name="Luecker S."/>
            <person name="Lage O.M."/>
            <person name="Pohl T."/>
            <person name="Merkel B.J."/>
            <person name="Hornburger P."/>
            <person name="Mueller R.-W."/>
            <person name="Bruemmer F."/>
            <person name="Labrenz M."/>
            <person name="Spormann A.M."/>
            <person name="Op den Camp H."/>
            <person name="Overmann J."/>
            <person name="Amann R."/>
            <person name="Jetten M.S.M."/>
            <person name="Mascher T."/>
            <person name="Medema M.H."/>
            <person name="Devos D.P."/>
            <person name="Kaster A.-K."/>
            <person name="Ovreas L."/>
            <person name="Rohde M."/>
            <person name="Galperin M.Y."/>
            <person name="Jogler C."/>
        </authorList>
    </citation>
    <scope>NUCLEOTIDE SEQUENCE [LARGE SCALE GENOMIC DNA]</scope>
    <source>
        <strain evidence="3 4">V6</strain>
    </source>
</reference>
<dbReference type="GO" id="GO:0000166">
    <property type="term" value="F:nucleotide binding"/>
    <property type="evidence" value="ECO:0007669"/>
    <property type="project" value="InterPro"/>
</dbReference>